<protein>
    <submittedName>
        <fullName evidence="1">Uncharacterized protein</fullName>
    </submittedName>
</protein>
<evidence type="ECO:0000313" key="1">
    <source>
        <dbReference type="EMBL" id="SVD55781.1"/>
    </source>
</evidence>
<name>A0A382WCB4_9ZZZZ</name>
<dbReference type="AlphaFoldDB" id="A0A382WCB4"/>
<sequence length="44" mass="5139">MRDDVAAVEDQHSHPSFTDIEDSYSYWIPQTVHLNRVDVHVART</sequence>
<proteinExistence type="predicted"/>
<reference evidence="1" key="1">
    <citation type="submission" date="2018-05" db="EMBL/GenBank/DDBJ databases">
        <authorList>
            <person name="Lanie J.A."/>
            <person name="Ng W.-L."/>
            <person name="Kazmierczak K.M."/>
            <person name="Andrzejewski T.M."/>
            <person name="Davidsen T.M."/>
            <person name="Wayne K.J."/>
            <person name="Tettelin H."/>
            <person name="Glass J.I."/>
            <person name="Rusch D."/>
            <person name="Podicherti R."/>
            <person name="Tsui H.-C.T."/>
            <person name="Winkler M.E."/>
        </authorList>
    </citation>
    <scope>NUCLEOTIDE SEQUENCE</scope>
</reference>
<organism evidence="1">
    <name type="scientific">marine metagenome</name>
    <dbReference type="NCBI Taxonomy" id="408172"/>
    <lineage>
        <taxon>unclassified sequences</taxon>
        <taxon>metagenomes</taxon>
        <taxon>ecological metagenomes</taxon>
    </lineage>
</organism>
<dbReference type="EMBL" id="UINC01158308">
    <property type="protein sequence ID" value="SVD55781.1"/>
    <property type="molecule type" value="Genomic_DNA"/>
</dbReference>
<accession>A0A382WCB4</accession>
<gene>
    <name evidence="1" type="ORF">METZ01_LOCUS408635</name>
</gene>